<dbReference type="Proteomes" id="UP000500953">
    <property type="component" value="Chromosome"/>
</dbReference>
<dbReference type="RefSeq" id="WP_167488914.1">
    <property type="nucleotide sequence ID" value="NZ_CP046173.1"/>
</dbReference>
<evidence type="ECO:0000313" key="2">
    <source>
        <dbReference type="Proteomes" id="UP000500953"/>
    </source>
</evidence>
<proteinExistence type="predicted"/>
<name>A0A6G9Z8X5_9NOCA</name>
<organism evidence="1 2">
    <name type="scientific">Nocardia terpenica</name>
    <dbReference type="NCBI Taxonomy" id="455432"/>
    <lineage>
        <taxon>Bacteria</taxon>
        <taxon>Bacillati</taxon>
        <taxon>Actinomycetota</taxon>
        <taxon>Actinomycetes</taxon>
        <taxon>Mycobacteriales</taxon>
        <taxon>Nocardiaceae</taxon>
        <taxon>Nocardia</taxon>
    </lineage>
</organism>
<sequence>MCAGAVGGCAGECETDGRAALAHLLLNARTVVGADGRFTKTSRVLG</sequence>
<gene>
    <name evidence="1" type="ORF">F6W96_28105</name>
</gene>
<dbReference type="AlphaFoldDB" id="A0A6G9Z8X5"/>
<dbReference type="EMBL" id="CP046173">
    <property type="protein sequence ID" value="QIS21626.1"/>
    <property type="molecule type" value="Genomic_DNA"/>
</dbReference>
<accession>A0A6G9Z8X5</accession>
<protein>
    <submittedName>
        <fullName evidence="1">Uncharacterized protein</fullName>
    </submittedName>
</protein>
<reference evidence="1 2" key="1">
    <citation type="journal article" date="2019" name="ACS Chem. Biol.">
        <title>Identification and Mobilization of a Cryptic Antibiotic Biosynthesis Gene Locus from a Human-Pathogenic Nocardia Isolate.</title>
        <authorList>
            <person name="Herisse M."/>
            <person name="Ishida K."/>
            <person name="Porter J.L."/>
            <person name="Howden B."/>
            <person name="Hertweck C."/>
            <person name="Stinear T.P."/>
            <person name="Pidot S.J."/>
        </authorList>
    </citation>
    <scope>NUCLEOTIDE SEQUENCE [LARGE SCALE GENOMIC DNA]</scope>
    <source>
        <strain evidence="1 2">AUSMDU00012715</strain>
    </source>
</reference>
<evidence type="ECO:0000313" key="1">
    <source>
        <dbReference type="EMBL" id="QIS21626.1"/>
    </source>
</evidence>